<dbReference type="EMBL" id="JAVRJZ010000018">
    <property type="protein sequence ID" value="KAK2708635.1"/>
    <property type="molecule type" value="Genomic_DNA"/>
</dbReference>
<gene>
    <name evidence="2" type="ORF">QYM36_014287</name>
</gene>
<keyword evidence="1" id="KW-0812">Transmembrane</keyword>
<evidence type="ECO:0000313" key="3">
    <source>
        <dbReference type="Proteomes" id="UP001187531"/>
    </source>
</evidence>
<reference evidence="2" key="1">
    <citation type="submission" date="2023-07" db="EMBL/GenBank/DDBJ databases">
        <title>Chromosome-level genome assembly of Artemia franciscana.</title>
        <authorList>
            <person name="Jo E."/>
        </authorList>
    </citation>
    <scope>NUCLEOTIDE SEQUENCE</scope>
    <source>
        <tissue evidence="2">Whole body</tissue>
    </source>
</reference>
<evidence type="ECO:0000313" key="2">
    <source>
        <dbReference type="EMBL" id="KAK2708635.1"/>
    </source>
</evidence>
<name>A0AA88HGC7_ARTSF</name>
<sequence>MDIIRRLKDSNLILKVLQLVISISIFVLLESYDLVFGGLEIMESLRRYIFGSMTIFIMVLHDLFTVAKTLLGPGSTSYPRLEVAFTVLLCLMSMVSGCLVIDFCVQWSVGDDKDKFGEYHVALISMGVLLLINCILYCVDAIVAVCYIYKNENAGNEATQMDFPLESLCGNTLQAGATSVTSENDSMAGMEN</sequence>
<dbReference type="Proteomes" id="UP001187531">
    <property type="component" value="Unassembled WGS sequence"/>
</dbReference>
<dbReference type="AlphaFoldDB" id="A0AA88HGC7"/>
<evidence type="ECO:0008006" key="4">
    <source>
        <dbReference type="Google" id="ProtNLM"/>
    </source>
</evidence>
<proteinExistence type="predicted"/>
<protein>
    <recommendedName>
        <fullName evidence="4">MARVEL domain-containing protein</fullName>
    </recommendedName>
</protein>
<keyword evidence="1" id="KW-0472">Membrane</keyword>
<feature type="transmembrane region" description="Helical" evidence="1">
    <location>
        <begin position="12"/>
        <end position="29"/>
    </location>
</feature>
<comment type="caution">
    <text evidence="2">The sequence shown here is derived from an EMBL/GenBank/DDBJ whole genome shotgun (WGS) entry which is preliminary data.</text>
</comment>
<organism evidence="2 3">
    <name type="scientific">Artemia franciscana</name>
    <name type="common">Brine shrimp</name>
    <name type="synonym">Artemia sanfranciscana</name>
    <dbReference type="NCBI Taxonomy" id="6661"/>
    <lineage>
        <taxon>Eukaryota</taxon>
        <taxon>Metazoa</taxon>
        <taxon>Ecdysozoa</taxon>
        <taxon>Arthropoda</taxon>
        <taxon>Crustacea</taxon>
        <taxon>Branchiopoda</taxon>
        <taxon>Anostraca</taxon>
        <taxon>Artemiidae</taxon>
        <taxon>Artemia</taxon>
    </lineage>
</organism>
<feature type="transmembrane region" description="Helical" evidence="1">
    <location>
        <begin position="121"/>
        <end position="149"/>
    </location>
</feature>
<keyword evidence="3" id="KW-1185">Reference proteome</keyword>
<feature type="transmembrane region" description="Helical" evidence="1">
    <location>
        <begin position="49"/>
        <end position="71"/>
    </location>
</feature>
<accession>A0AA88HGC7</accession>
<evidence type="ECO:0000256" key="1">
    <source>
        <dbReference type="SAM" id="Phobius"/>
    </source>
</evidence>
<keyword evidence="1" id="KW-1133">Transmembrane helix</keyword>
<feature type="transmembrane region" description="Helical" evidence="1">
    <location>
        <begin position="83"/>
        <end position="109"/>
    </location>
</feature>